<accession>A0AAU7E2I5</accession>
<organism evidence="1">
    <name type="scientific">Rousettus bat poxvirus</name>
    <dbReference type="NCBI Taxonomy" id="3141933"/>
    <lineage>
        <taxon>Viruses</taxon>
        <taxon>Varidnaviria</taxon>
        <taxon>Bamfordvirae</taxon>
        <taxon>Nucleocytoviricota</taxon>
        <taxon>Pokkesviricetes</taxon>
        <taxon>Chitovirales</taxon>
        <taxon>Poxviridae</taxon>
    </lineage>
</organism>
<name>A0AAU7E2I5_9POXV</name>
<dbReference type="InterPro" id="IPR021155">
    <property type="entry name" value="Poxvirus_E2/O1"/>
</dbReference>
<reference evidence="1" key="2">
    <citation type="submission" date="2024-02" db="EMBL/GenBank/DDBJ databases">
        <authorList>
            <person name="Hu B."/>
        </authorList>
    </citation>
    <scope>NUCLEOTIDE SEQUENCE</scope>
    <source>
        <strain evidence="1">1A/Uganda/UGR70/2019</strain>
    </source>
</reference>
<dbReference type="Pfam" id="PF04497">
    <property type="entry name" value="Pox_E2-like"/>
    <property type="match status" value="1"/>
</dbReference>
<reference evidence="1" key="1">
    <citation type="journal article" date="2024" name="Microbiome">
        <title>Substantial viral diversity in bats and rodents from East Africa: insights into evolution, recombination, and cocirculation.</title>
        <authorList>
            <person name="Wang D."/>
            <person name="Yang X."/>
            <person name="Ren Z."/>
            <person name="Hu B."/>
            <person name="Zhao H."/>
            <person name="Yang K."/>
            <person name="Shi P."/>
            <person name="Zhang Z."/>
            <person name="Feng Q."/>
            <person name="Nawenja C.V."/>
            <person name="Obanda V."/>
            <person name="Robert K."/>
            <person name="Nalikka B."/>
            <person name="Waruhiu C.N."/>
            <person name="Ochola G.O."/>
            <person name="Onyuok S.O."/>
            <person name="Ochieng H."/>
            <person name="Li B."/>
            <person name="Zhu Y."/>
            <person name="Si H."/>
            <person name="Yin J."/>
            <person name="Kristiansen K."/>
            <person name="Jin X."/>
            <person name="Xu X."/>
            <person name="Xiao M."/>
            <person name="Agwanda B."/>
            <person name="Ommeh S."/>
            <person name="Li J."/>
            <person name="Shi Z.L."/>
        </authorList>
    </citation>
    <scope>NUCLEOTIDE SEQUENCE</scope>
    <source>
        <strain evidence="1">1A/Uganda/UGR70/2019</strain>
    </source>
</reference>
<dbReference type="PIRSF" id="PIRSF015692">
    <property type="entry name" value="VAC_E2L"/>
    <property type="match status" value="1"/>
</dbReference>
<sequence>MLPVQPLRDQLSKLLRSRGCRGGSSGALLRRAFCRVPFTAAHALIVAGLHPDCVTQRWSDGIIGAIAEKSYLLPPKCLSFRDLLLAVEKFSNAARFYKHILFYQRRLVCEASSAILSTCVPHMTLFDEDVRCILERFPQEAANIMARANVVSMFTMSFIFEEDIAEEMLLLNPGIREALYEHQCFSNAFLQRMFFNHGIAPTNGGINDDITPSLAVDILAGIQCARAAASFLYTLDRRVAASTAMRNFVLVSIMNGTNLAHYQWYARTYLRDRKPAMHVYARIFFRDAEVTLRGHTMTRERLKNICEFIQCYVDELDFVVSTLLELEHYDLLALVLPRVPASALTEDIVLRAIRDASVPIPVSSLRVRSECVIRQCIARGAEDAIDFLDVVSAPVLASFGADLFTSYAFSTEWFNRDATLLRMFVARYGYCGAMMRRLLFEYHLSVEAAMAVLDFMVDNAGMAAFSPTQMCELGYLLCTTGTFRVRSTRRTVTLMYADRRDDAECLLFASEFCYPMSMALQACGVTQLKTCAATDISLVRHAQGVCLQFTRAQSTWPSAGAWLCAQLYDVCVLAKHGLFHAPLEFLPEWTPVLDAFKGEMPMPPQCFHESLITPLDFSQLMRYEDLGSFLTNAMRLEDAVSNFHAAINVLMSTLMVYLVIGSMMLESDDQVCDYIHGIINAFVRGLKINGILSGSSPETREELARLRAVPCARAGSVLVQSPDALSHTLRLCADLCVAAILDNN</sequence>
<dbReference type="InterPro" id="IPR007585">
    <property type="entry name" value="Poxvirus_E2"/>
</dbReference>
<protein>
    <submittedName>
        <fullName evidence="1">Uncharacterized protein</fullName>
    </submittedName>
</protein>
<evidence type="ECO:0000313" key="1">
    <source>
        <dbReference type="EMBL" id="XBH23781.1"/>
    </source>
</evidence>
<proteinExistence type="predicted"/>
<dbReference type="EMBL" id="PP711852">
    <property type="protein sequence ID" value="XBH23781.1"/>
    <property type="molecule type" value="Genomic_DNA"/>
</dbReference>